<evidence type="ECO:0000256" key="10">
    <source>
        <dbReference type="PIRSR" id="PIRSR601842-1"/>
    </source>
</evidence>
<dbReference type="SUPFAM" id="SSF55486">
    <property type="entry name" value="Metalloproteases ('zincins'), catalytic domain"/>
    <property type="match status" value="1"/>
</dbReference>
<keyword evidence="8 12" id="KW-0482">Metalloprotease</keyword>
<evidence type="ECO:0000256" key="3">
    <source>
        <dbReference type="ARBA" id="ARBA00022525"/>
    </source>
</evidence>
<dbReference type="CDD" id="cd09596">
    <property type="entry name" value="M36"/>
    <property type="match status" value="1"/>
</dbReference>
<keyword evidence="6 12" id="KW-0378">Hydrolase</keyword>
<dbReference type="EC" id="3.4.24.-" evidence="12"/>
<organism evidence="13 14">
    <name type="scientific">Rhizoctonia solani</name>
    <dbReference type="NCBI Taxonomy" id="456999"/>
    <lineage>
        <taxon>Eukaryota</taxon>
        <taxon>Fungi</taxon>
        <taxon>Dikarya</taxon>
        <taxon>Basidiomycota</taxon>
        <taxon>Agaricomycotina</taxon>
        <taxon>Agaricomycetes</taxon>
        <taxon>Cantharellales</taxon>
        <taxon>Ceratobasidiaceae</taxon>
        <taxon>Rhizoctonia</taxon>
    </lineage>
</organism>
<proteinExistence type="inferred from homology"/>
<dbReference type="Proteomes" id="UP000663841">
    <property type="component" value="Unassembled WGS sequence"/>
</dbReference>
<evidence type="ECO:0000256" key="2">
    <source>
        <dbReference type="ARBA" id="ARBA00006006"/>
    </source>
</evidence>
<dbReference type="PRINTS" id="PR00999">
    <property type="entry name" value="FUNGALYSIN"/>
</dbReference>
<comment type="cofactor">
    <cofactor evidence="11">
        <name>Zn(2+)</name>
        <dbReference type="ChEBI" id="CHEBI:29105"/>
    </cofactor>
    <text evidence="11">Binds 1 zinc ion per subunit.</text>
</comment>
<evidence type="ECO:0000313" key="13">
    <source>
        <dbReference type="EMBL" id="CAE6450772.1"/>
    </source>
</evidence>
<evidence type="ECO:0000256" key="5">
    <source>
        <dbReference type="ARBA" id="ARBA00022723"/>
    </source>
</evidence>
<evidence type="ECO:0000313" key="14">
    <source>
        <dbReference type="Proteomes" id="UP000663841"/>
    </source>
</evidence>
<feature type="binding site" evidence="11">
    <location>
        <position position="409"/>
    </location>
    <ligand>
        <name>Zn(2+)</name>
        <dbReference type="ChEBI" id="CHEBI:29105"/>
        <note>catalytic</note>
    </ligand>
</feature>
<feature type="binding site" evidence="11">
    <location>
        <position position="413"/>
    </location>
    <ligand>
        <name>Zn(2+)</name>
        <dbReference type="ChEBI" id="CHEBI:29105"/>
        <note>catalytic</note>
    </ligand>
</feature>
<dbReference type="InterPro" id="IPR050371">
    <property type="entry name" value="Fungal_virulence_M36"/>
</dbReference>
<evidence type="ECO:0000256" key="4">
    <source>
        <dbReference type="ARBA" id="ARBA00022670"/>
    </source>
</evidence>
<gene>
    <name evidence="13" type="ORF">RDB_LOCUS126122</name>
</gene>
<name>A0A8H3BA31_9AGAM</name>
<protein>
    <recommendedName>
        <fullName evidence="12">Extracellular metalloproteinase</fullName>
        <ecNumber evidence="12">3.4.24.-</ecNumber>
    </recommendedName>
    <alternativeName>
        <fullName evidence="12">Fungalysin</fullName>
    </alternativeName>
</protein>
<keyword evidence="7 11" id="KW-0862">Zinc</keyword>
<dbReference type="InterPro" id="IPR001842">
    <property type="entry name" value="Peptidase_M36"/>
</dbReference>
<comment type="similarity">
    <text evidence="2 12">Belongs to the peptidase M36 family.</text>
</comment>
<dbReference type="GO" id="GO:0004222">
    <property type="term" value="F:metalloendopeptidase activity"/>
    <property type="evidence" value="ECO:0007669"/>
    <property type="project" value="InterPro"/>
</dbReference>
<evidence type="ECO:0000256" key="1">
    <source>
        <dbReference type="ARBA" id="ARBA00004613"/>
    </source>
</evidence>
<dbReference type="GO" id="GO:0006508">
    <property type="term" value="P:proteolysis"/>
    <property type="evidence" value="ECO:0007669"/>
    <property type="project" value="UniProtKB-KW"/>
</dbReference>
<feature type="binding site" evidence="11">
    <location>
        <position position="223"/>
    </location>
    <ligand>
        <name>Zn(2+)</name>
        <dbReference type="ChEBI" id="CHEBI:29105"/>
        <note>catalytic</note>
    </ligand>
</feature>
<feature type="binding site" evidence="11">
    <location>
        <position position="438"/>
    </location>
    <ligand>
        <name>Zn(2+)</name>
        <dbReference type="ChEBI" id="CHEBI:29105"/>
        <note>catalytic</note>
    </ligand>
</feature>
<evidence type="ECO:0000256" key="12">
    <source>
        <dbReference type="RuleBase" id="RU364017"/>
    </source>
</evidence>
<dbReference type="EMBL" id="CAJMWW010000147">
    <property type="protein sequence ID" value="CAE6450772.1"/>
    <property type="molecule type" value="Genomic_DNA"/>
</dbReference>
<feature type="active site" evidence="10">
    <location>
        <position position="410"/>
    </location>
</feature>
<dbReference type="GO" id="GO:0008270">
    <property type="term" value="F:zinc ion binding"/>
    <property type="evidence" value="ECO:0007669"/>
    <property type="project" value="InterPro"/>
</dbReference>
<keyword evidence="5 11" id="KW-0479">Metal-binding</keyword>
<dbReference type="OrthoDB" id="44789at2759"/>
<dbReference type="AlphaFoldDB" id="A0A8H3BA31"/>
<keyword evidence="4 12" id="KW-0645">Protease</keyword>
<comment type="subcellular location">
    <subcellularLocation>
        <location evidence="1 12">Secreted</location>
    </subcellularLocation>
</comment>
<dbReference type="InterPro" id="IPR027268">
    <property type="entry name" value="Peptidase_M4/M1_CTD_sf"/>
</dbReference>
<keyword evidence="9 12" id="KW-0865">Zymogen</keyword>
<dbReference type="GO" id="GO:0005615">
    <property type="term" value="C:extracellular space"/>
    <property type="evidence" value="ECO:0007669"/>
    <property type="project" value="InterPro"/>
</dbReference>
<keyword evidence="12" id="KW-0732">Signal</keyword>
<comment type="caution">
    <text evidence="13">The sequence shown here is derived from an EMBL/GenBank/DDBJ whole genome shotgun (WGS) entry which is preliminary data.</text>
</comment>
<sequence length="604" mass="65819">MALLNKLAAIALLISQGAIAAPWDAHSRHTTHSVRSVGPKRSLFHSYHPEPRFETYGTDGIVHPLAKRGLPSTHEEAARAFLAEKLGCETDALTRKSGHSSHMTANEYFRQTINSIPIANAVANVALKGDRVVSFGASFVNPKSVAAITPALTEDDAIANAEAALGGTYNNRPVLLEYFAKDSRHVVLTYVVEIRNYETHEWHEAFVDAHSGEVVNVISFGADASYRVIPFQSADPTDGFQTLTDPYDPVSSPDGWHLYHGIFDGKPVSTTQTSGNNVLVFKSSVTDGLTQQSSSPNNYNYVFDPAKSPADNKDAASVNAFYVANMMHDLLYRYGFTESGFNFQYHNNGKGGAQNDQVYLSVQVSEKTVFNDASFFTPADGVNGELRLYLWNKTTPFRDVAFENDLLVHEYTHGLTNRLVGGGTARCLQSNEARALGEGWSDAVANWVRQTSAESAAEDFTLGTYVNTKSLRDYPYSTSMTTNPLTYASLQTRTEIHAAGEQVRTAIRLFTTANASICSGFSNDKNNADGTAGNIVALRLLMEALPLQPCNPTFINARDAILQADFNRSEGANKCLLWAVFAKRGLGYGATTTKTDVSRVPTGC</sequence>
<dbReference type="Gene3D" id="1.10.390.10">
    <property type="entry name" value="Neutral Protease Domain 2"/>
    <property type="match status" value="1"/>
</dbReference>
<dbReference type="Gene3D" id="3.10.170.10">
    <property type="match status" value="1"/>
</dbReference>
<feature type="signal peptide" evidence="12">
    <location>
        <begin position="1"/>
        <end position="20"/>
    </location>
</feature>
<reference evidence="13" key="1">
    <citation type="submission" date="2021-01" db="EMBL/GenBank/DDBJ databases">
        <authorList>
            <person name="Kaushik A."/>
        </authorList>
    </citation>
    <scope>NUCLEOTIDE SEQUENCE</scope>
    <source>
        <strain evidence="13">AG3-T5</strain>
    </source>
</reference>
<evidence type="ECO:0000256" key="8">
    <source>
        <dbReference type="ARBA" id="ARBA00023049"/>
    </source>
</evidence>
<dbReference type="PANTHER" id="PTHR33478">
    <property type="entry name" value="EXTRACELLULAR METALLOPROTEINASE MEP"/>
    <property type="match status" value="1"/>
</dbReference>
<feature type="chain" id="PRO_5034285595" description="Extracellular metalloproteinase" evidence="12">
    <location>
        <begin position="21"/>
        <end position="604"/>
    </location>
</feature>
<evidence type="ECO:0000256" key="7">
    <source>
        <dbReference type="ARBA" id="ARBA00022833"/>
    </source>
</evidence>
<evidence type="ECO:0000256" key="11">
    <source>
        <dbReference type="PIRSR" id="PIRSR601842-2"/>
    </source>
</evidence>
<accession>A0A8H3BA31</accession>
<keyword evidence="3 12" id="KW-0964">Secreted</keyword>
<dbReference type="PANTHER" id="PTHR33478:SF1">
    <property type="entry name" value="EXTRACELLULAR METALLOPROTEINASE MEP"/>
    <property type="match status" value="1"/>
</dbReference>
<dbReference type="Pfam" id="PF02128">
    <property type="entry name" value="Peptidase_M36"/>
    <property type="match status" value="1"/>
</dbReference>
<evidence type="ECO:0000256" key="9">
    <source>
        <dbReference type="ARBA" id="ARBA00023145"/>
    </source>
</evidence>
<evidence type="ECO:0000256" key="6">
    <source>
        <dbReference type="ARBA" id="ARBA00022801"/>
    </source>
</evidence>